<dbReference type="SMART" id="SM00020">
    <property type="entry name" value="Tryp_SPc"/>
    <property type="match status" value="1"/>
</dbReference>
<keyword evidence="7" id="KW-0378">Hydrolase</keyword>
<dbReference type="InterPro" id="IPR028994">
    <property type="entry name" value="Integrin_alpha_N"/>
</dbReference>
<evidence type="ECO:0000256" key="2">
    <source>
        <dbReference type="ARBA" id="ARBA00022737"/>
    </source>
</evidence>
<feature type="chain" id="PRO_5045701956" evidence="5">
    <location>
        <begin position="34"/>
        <end position="738"/>
    </location>
</feature>
<proteinExistence type="predicted"/>
<dbReference type="InterPro" id="IPR001314">
    <property type="entry name" value="Peptidase_S1A"/>
</dbReference>
<dbReference type="Pfam" id="PF00089">
    <property type="entry name" value="Trypsin"/>
    <property type="match status" value="1"/>
</dbReference>
<keyword evidence="4" id="KW-0325">Glycoprotein</keyword>
<dbReference type="EC" id="3.4.21.-" evidence="7"/>
<sequence>MPSPRPGVRTVFAFSLSALASVPLLLTAVPAVAVTGPAAPSGDNTYAYSAQLSIGEYERSCSGVLVDAEWLLTAASCFADTPESSLSVPAGKPGLKTTATIGRANLTSTTGAVREVVELVPRTDRDVVLARLNRPVTNVSPIALATTAPTAGEELKFAGYGRTTTEWVPGNLHTGALSVDASAATTTTVTGKDSAAACMGDTGGPIIRVAGGTHQLAALSNRSYQGGCFGSDKTETRTGGIAARVDDLASWVDSKVGAPRITDFNCDGAEDIAVSDPKAAVGGKAGAGLVRIVYGDGKGTAEINQNLGWVAGDSETGDAFGESLATVDYDEDGCSDLVVGTPADDIGTVADAGMVDILHGAPNGIGTGSKKDTHFEQGAGTGIFAASASESGDRMGHALAAGTTTAGEPFLVIGVPGESVGTIAKAGAFFYLRGTTNVAVQQDSTDVSGTAEANDGFGAVITADANHFAVGAPNEAVGTATGAGALLVFDHKLNAVGKPTQLFGLDQDLDTVSGVAEAGDLFSESMAMVTYRPSGTAAATESILAVGSPGEDLAIDGVNRVDTGSVYTFRITAAGTYSQHNTYTTGTPDDDVAGTAEAGDQFGATLAAVNTAPRAVSTTSTMKMAVGAPNEALETETKAGAISAFSLLGTPGANDKWLIAGDGIPGAYAANQQVGTSLHFTGTQLYVGMPYGPSTYGALHALPVSNVTAGDTVAAVTTYQPGQDGLPAAGTDFGYLAR</sequence>
<dbReference type="RefSeq" id="WP_306068509.1">
    <property type="nucleotide sequence ID" value="NZ_CP120988.1"/>
</dbReference>
<dbReference type="InterPro" id="IPR001254">
    <property type="entry name" value="Trypsin_dom"/>
</dbReference>
<dbReference type="SUPFAM" id="SSF69318">
    <property type="entry name" value="Integrin alpha N-terminal domain"/>
    <property type="match status" value="1"/>
</dbReference>
<dbReference type="InterPro" id="IPR013519">
    <property type="entry name" value="Int_alpha_beta-p"/>
</dbReference>
<dbReference type="GO" id="GO:0016787">
    <property type="term" value="F:hydrolase activity"/>
    <property type="evidence" value="ECO:0007669"/>
    <property type="project" value="UniProtKB-KW"/>
</dbReference>
<dbReference type="InterPro" id="IPR013517">
    <property type="entry name" value="FG-GAP"/>
</dbReference>
<dbReference type="SUPFAM" id="SSF50494">
    <property type="entry name" value="Trypsin-like serine proteases"/>
    <property type="match status" value="1"/>
</dbReference>
<keyword evidence="1 5" id="KW-0732">Signal</keyword>
<dbReference type="PRINTS" id="PR00722">
    <property type="entry name" value="CHYMOTRYPSIN"/>
</dbReference>
<dbReference type="PROSITE" id="PS50240">
    <property type="entry name" value="TRYPSIN_DOM"/>
    <property type="match status" value="1"/>
</dbReference>
<dbReference type="Proteomes" id="UP001235744">
    <property type="component" value="Chromosome"/>
</dbReference>
<feature type="domain" description="Peptidase S1" evidence="6">
    <location>
        <begin position="34"/>
        <end position="257"/>
    </location>
</feature>
<name>A0ABY9J346_9ACTN</name>
<dbReference type="Pfam" id="PF01839">
    <property type="entry name" value="FG-GAP"/>
    <property type="match status" value="1"/>
</dbReference>
<dbReference type="EMBL" id="CP120988">
    <property type="protein sequence ID" value="WLQ61459.1"/>
    <property type="molecule type" value="Genomic_DNA"/>
</dbReference>
<evidence type="ECO:0000256" key="3">
    <source>
        <dbReference type="ARBA" id="ARBA00023157"/>
    </source>
</evidence>
<protein>
    <submittedName>
        <fullName evidence="7">Trypsin-like serine protease</fullName>
        <ecNumber evidence="7">3.4.21.-</ecNumber>
    </submittedName>
</protein>
<dbReference type="SMART" id="SM00191">
    <property type="entry name" value="Int_alpha"/>
    <property type="match status" value="3"/>
</dbReference>
<organism evidence="7 8">
    <name type="scientific">Streptomyces poriferorum</name>
    <dbReference type="NCBI Taxonomy" id="2798799"/>
    <lineage>
        <taxon>Bacteria</taxon>
        <taxon>Bacillati</taxon>
        <taxon>Actinomycetota</taxon>
        <taxon>Actinomycetes</taxon>
        <taxon>Kitasatosporales</taxon>
        <taxon>Streptomycetaceae</taxon>
        <taxon>Streptomyces</taxon>
    </lineage>
</organism>
<keyword evidence="8" id="KW-1185">Reference proteome</keyword>
<dbReference type="Gene3D" id="2.40.10.10">
    <property type="entry name" value="Trypsin-like serine proteases"/>
    <property type="match status" value="1"/>
</dbReference>
<evidence type="ECO:0000313" key="7">
    <source>
        <dbReference type="EMBL" id="WLQ61459.1"/>
    </source>
</evidence>
<feature type="signal peptide" evidence="5">
    <location>
        <begin position="1"/>
        <end position="33"/>
    </location>
</feature>
<evidence type="ECO:0000259" key="6">
    <source>
        <dbReference type="PROSITE" id="PS50240"/>
    </source>
</evidence>
<dbReference type="InterPro" id="IPR009003">
    <property type="entry name" value="Peptidase_S1_PA"/>
</dbReference>
<evidence type="ECO:0000256" key="5">
    <source>
        <dbReference type="SAM" id="SignalP"/>
    </source>
</evidence>
<dbReference type="InterPro" id="IPR043504">
    <property type="entry name" value="Peptidase_S1_PA_chymotrypsin"/>
</dbReference>
<dbReference type="PANTHER" id="PTHR24250">
    <property type="entry name" value="CHYMOTRYPSIN-RELATED"/>
    <property type="match status" value="1"/>
</dbReference>
<keyword evidence="3" id="KW-1015">Disulfide bond</keyword>
<reference evidence="7 8" key="1">
    <citation type="submission" date="2023-03" db="EMBL/GenBank/DDBJ databases">
        <title>Isolation and description of six Streptomyces strains from soil environments, able to metabolize different microbial glucans.</title>
        <authorList>
            <person name="Widen T."/>
            <person name="Larsbrink J."/>
        </authorList>
    </citation>
    <scope>NUCLEOTIDE SEQUENCE [LARGE SCALE GENOMIC DNA]</scope>
    <source>
        <strain evidence="7 8">Alt2</strain>
    </source>
</reference>
<evidence type="ECO:0000313" key="8">
    <source>
        <dbReference type="Proteomes" id="UP001235744"/>
    </source>
</evidence>
<dbReference type="Gene3D" id="2.130.10.130">
    <property type="entry name" value="Integrin alpha, N-terminal"/>
    <property type="match status" value="2"/>
</dbReference>
<accession>A0ABY9J346</accession>
<evidence type="ECO:0000256" key="4">
    <source>
        <dbReference type="ARBA" id="ARBA00023180"/>
    </source>
</evidence>
<keyword evidence="2" id="KW-0677">Repeat</keyword>
<evidence type="ECO:0000256" key="1">
    <source>
        <dbReference type="ARBA" id="ARBA00022729"/>
    </source>
</evidence>
<gene>
    <name evidence="7" type="ORF">P8A19_41375</name>
</gene>